<evidence type="ECO:0000313" key="1">
    <source>
        <dbReference type="EMBL" id="KAF5192607.1"/>
    </source>
</evidence>
<name>A0A7J6W6Q1_THATH</name>
<gene>
    <name evidence="1" type="ORF">FRX31_017806</name>
</gene>
<organism evidence="1 2">
    <name type="scientific">Thalictrum thalictroides</name>
    <name type="common">Rue-anemone</name>
    <name type="synonym">Anemone thalictroides</name>
    <dbReference type="NCBI Taxonomy" id="46969"/>
    <lineage>
        <taxon>Eukaryota</taxon>
        <taxon>Viridiplantae</taxon>
        <taxon>Streptophyta</taxon>
        <taxon>Embryophyta</taxon>
        <taxon>Tracheophyta</taxon>
        <taxon>Spermatophyta</taxon>
        <taxon>Magnoliopsida</taxon>
        <taxon>Ranunculales</taxon>
        <taxon>Ranunculaceae</taxon>
        <taxon>Thalictroideae</taxon>
        <taxon>Thalictrum</taxon>
    </lineage>
</organism>
<evidence type="ECO:0000313" key="2">
    <source>
        <dbReference type="Proteomes" id="UP000554482"/>
    </source>
</evidence>
<accession>A0A7J6W6Q1</accession>
<keyword evidence="2" id="KW-1185">Reference proteome</keyword>
<sequence length="182" mass="21031">MMGLKGTSCKIFFLKFWPYALISIASRVLATKIKGREFIDFRNWLIVFVQFLYIIVKEINKEHSCPDLVFVHEMLSTEIKFYLLGECMIREIIPIDPLAIKSLIALRATDPFTLNRSDKIDGVISLYLDLTGLDDSGAAFSFFVSMSFTRSEDCFRVRAKMMKCCGAFQLKVYVSKLWYLNE</sequence>
<dbReference type="EMBL" id="JABWDY010021146">
    <property type="protein sequence ID" value="KAF5192607.1"/>
    <property type="molecule type" value="Genomic_DNA"/>
</dbReference>
<reference evidence="1 2" key="1">
    <citation type="submission" date="2020-06" db="EMBL/GenBank/DDBJ databases">
        <title>Transcriptomic and genomic resources for Thalictrum thalictroides and T. hernandezii: Facilitating candidate gene discovery in an emerging model plant lineage.</title>
        <authorList>
            <person name="Arias T."/>
            <person name="Riano-Pachon D.M."/>
            <person name="Di Stilio V.S."/>
        </authorList>
    </citation>
    <scope>NUCLEOTIDE SEQUENCE [LARGE SCALE GENOMIC DNA]</scope>
    <source>
        <strain evidence="2">cv. WT478/WT964</strain>
        <tissue evidence="1">Leaves</tissue>
    </source>
</reference>
<protein>
    <submittedName>
        <fullName evidence="1">Uncharacterized protein</fullName>
    </submittedName>
</protein>
<proteinExistence type="predicted"/>
<dbReference type="AlphaFoldDB" id="A0A7J6W6Q1"/>
<dbReference type="Proteomes" id="UP000554482">
    <property type="component" value="Unassembled WGS sequence"/>
</dbReference>
<comment type="caution">
    <text evidence="1">The sequence shown here is derived from an EMBL/GenBank/DDBJ whole genome shotgun (WGS) entry which is preliminary data.</text>
</comment>